<feature type="domain" description="Heterokaryon incompatibility" evidence="2">
    <location>
        <begin position="333"/>
        <end position="480"/>
    </location>
</feature>
<feature type="region of interest" description="Disordered" evidence="1">
    <location>
        <begin position="87"/>
        <end position="158"/>
    </location>
</feature>
<reference evidence="3" key="1">
    <citation type="submission" date="2023-06" db="EMBL/GenBank/DDBJ databases">
        <title>Genome-scale phylogeny and comparative genomics of the fungal order Sordariales.</title>
        <authorList>
            <consortium name="Lawrence Berkeley National Laboratory"/>
            <person name="Hensen N."/>
            <person name="Bonometti L."/>
            <person name="Westerberg I."/>
            <person name="Brannstrom I.O."/>
            <person name="Guillou S."/>
            <person name="Cros-Aarteil S."/>
            <person name="Calhoun S."/>
            <person name="Haridas S."/>
            <person name="Kuo A."/>
            <person name="Mondo S."/>
            <person name="Pangilinan J."/>
            <person name="Riley R."/>
            <person name="Labutti K."/>
            <person name="Andreopoulos B."/>
            <person name="Lipzen A."/>
            <person name="Chen C."/>
            <person name="Yanf M."/>
            <person name="Daum C."/>
            <person name="Ng V."/>
            <person name="Clum A."/>
            <person name="Steindorff A."/>
            <person name="Ohm R."/>
            <person name="Martin F."/>
            <person name="Silar P."/>
            <person name="Natvig D."/>
            <person name="Lalanne C."/>
            <person name="Gautier V."/>
            <person name="Ament-Velasquez S.L."/>
            <person name="Kruys A."/>
            <person name="Hutchinson M.I."/>
            <person name="Powell A.J."/>
            <person name="Barry K."/>
            <person name="Miller A.N."/>
            <person name="Grigoriev I.V."/>
            <person name="Debuchy R."/>
            <person name="Gladieux P."/>
            <person name="Thoren M.H."/>
            <person name="Johannesson H."/>
        </authorList>
    </citation>
    <scope>NUCLEOTIDE SEQUENCE</scope>
    <source>
        <strain evidence="3">PSN4</strain>
    </source>
</reference>
<accession>A0AAJ0F0U5</accession>
<dbReference type="PANTHER" id="PTHR24148">
    <property type="entry name" value="ANKYRIN REPEAT DOMAIN-CONTAINING PROTEIN 39 HOMOLOG-RELATED"/>
    <property type="match status" value="1"/>
</dbReference>
<feature type="compositionally biased region" description="Polar residues" evidence="1">
    <location>
        <begin position="130"/>
        <end position="145"/>
    </location>
</feature>
<feature type="region of interest" description="Disordered" evidence="1">
    <location>
        <begin position="54"/>
        <end position="73"/>
    </location>
</feature>
<protein>
    <submittedName>
        <fullName evidence="3">Heterokaryon incompatibility protein-domain-containing protein</fullName>
    </submittedName>
</protein>
<evidence type="ECO:0000259" key="2">
    <source>
        <dbReference type="Pfam" id="PF06985"/>
    </source>
</evidence>
<gene>
    <name evidence="3" type="ORF">QBC47DRAFT_438427</name>
</gene>
<keyword evidence="4" id="KW-1185">Reference proteome</keyword>
<dbReference type="Pfam" id="PF06985">
    <property type="entry name" value="HET"/>
    <property type="match status" value="1"/>
</dbReference>
<evidence type="ECO:0000313" key="4">
    <source>
        <dbReference type="Proteomes" id="UP001239445"/>
    </source>
</evidence>
<feature type="compositionally biased region" description="Polar residues" evidence="1">
    <location>
        <begin position="240"/>
        <end position="257"/>
    </location>
</feature>
<dbReference type="InterPro" id="IPR052895">
    <property type="entry name" value="HetReg/Transcr_Mod"/>
</dbReference>
<dbReference type="InterPro" id="IPR010730">
    <property type="entry name" value="HET"/>
</dbReference>
<dbReference type="Proteomes" id="UP001239445">
    <property type="component" value="Unassembled WGS sequence"/>
</dbReference>
<dbReference type="AlphaFoldDB" id="A0AAJ0F0U5"/>
<feature type="region of interest" description="Disordered" evidence="1">
    <location>
        <begin position="234"/>
        <end position="262"/>
    </location>
</feature>
<evidence type="ECO:0000313" key="3">
    <source>
        <dbReference type="EMBL" id="KAK1750491.1"/>
    </source>
</evidence>
<dbReference type="PANTHER" id="PTHR24148:SF73">
    <property type="entry name" value="HET DOMAIN PROTEIN (AFU_ORTHOLOGUE AFUA_8G01020)"/>
    <property type="match status" value="1"/>
</dbReference>
<organism evidence="3 4">
    <name type="scientific">Echria macrotheca</name>
    <dbReference type="NCBI Taxonomy" id="438768"/>
    <lineage>
        <taxon>Eukaryota</taxon>
        <taxon>Fungi</taxon>
        <taxon>Dikarya</taxon>
        <taxon>Ascomycota</taxon>
        <taxon>Pezizomycotina</taxon>
        <taxon>Sordariomycetes</taxon>
        <taxon>Sordariomycetidae</taxon>
        <taxon>Sordariales</taxon>
        <taxon>Schizotheciaceae</taxon>
        <taxon>Echria</taxon>
    </lineage>
</organism>
<proteinExistence type="predicted"/>
<sequence>MGSTNSKLANTREPPVSWRAAIWRRLQIWRELRPYFIQVAQAVGLGTTSVPASGVSLPQPHANPSSGRAEDEAVSVVETMLANALRARSADAEDAEGQPLSQGAAARQAVEGGRELNQYQSKDALPNDDSPPQHTEATMPKSSKSSARELTPELTPEADLVRAMRMMDTRLLNLEEPVRLLQSPEDEELVVQIFRSSLDVVLPRVAKRNHASETSSSQDQPPVLSYRDMKRSTKALEDASQANTAVRSGGPSTTSSAEGPLPVDVLPAPIQQQLNRAFENYLTWDKKLYADLRLDSMSQSIRLIEIHPGPDDETVPIVVDLIRVPLEEARNTYEALSYTWGSPTPSETMTVNGVQVKIGMWLFGALVSLRRPDTRRRLWVDAVCINQASVAERSIEVQKMGEIYRSASEVAIFHGWPSRTTREGSLITALFEFLLRSQDSQASGDEDPFEKGGFNRAVVCKGFIDFCCRPWWRRVWTIQEFYLATKEPVWYWGFRGVSNAVLKRDIPLLMEASWAWYSGGRGVVEDWILPHIERATGAKTADQFSHEIHRISELIQRRFSTHGLDIPSRLYRSLSARATDPRDLVYGLREIFDPVFRRVFVPDYTMRLELLYACLAVFLIQFEGWGDMLWWYPHRFDDEAATEFLLPSWLPDFTKRAAPPATELLPRDHLGVAGRAPQLRLIILDHALHAEGRRLDTVDAVLRMGSGDDELENGAVLRNLWGFDADHTRPHSYAEYTPTEEEQQNPLFDRFLKICRSVAAQDDCGIAHPRLPVAAWAGNFSASDNLPAAIAECVPSWNVLFWHAFKTGSQTVAELFGGMESTEPALLADIFSPRLDDAFRKILATDFLGDCVFGWGNLGYVLECLKRSSLWQQTSVVTRQDDSLGKSVWSDANASDLATSLRSFLRSAATGLPVPLKIGETLDRYLGLCSLILLDANNYAEFTRIVDRLSSAGEELHRMSLDWRIQAQIDDLESRDEVVATRIRRNDAIRTHFNMRFLFRTRRGFHGLTAPGVEPREGDEVVLLDGLSFPVLVRSFKDNAYTGRFAGCAVVRGVDLSEVKSKSPKVPEGCVLGEKRLFKLI</sequence>
<comment type="caution">
    <text evidence="3">The sequence shown here is derived from an EMBL/GenBank/DDBJ whole genome shotgun (WGS) entry which is preliminary data.</text>
</comment>
<name>A0AAJ0F0U5_9PEZI</name>
<dbReference type="EMBL" id="MU839846">
    <property type="protein sequence ID" value="KAK1750491.1"/>
    <property type="molecule type" value="Genomic_DNA"/>
</dbReference>
<evidence type="ECO:0000256" key="1">
    <source>
        <dbReference type="SAM" id="MobiDB-lite"/>
    </source>
</evidence>